<protein>
    <recommendedName>
        <fullName evidence="5">SET domain-containing protein</fullName>
    </recommendedName>
</protein>
<evidence type="ECO:0000256" key="2">
    <source>
        <dbReference type="ARBA" id="ARBA00022679"/>
    </source>
</evidence>
<dbReference type="GO" id="GO:0008276">
    <property type="term" value="F:protein methyltransferase activity"/>
    <property type="evidence" value="ECO:0007669"/>
    <property type="project" value="UniProtKB-ARBA"/>
</dbReference>
<feature type="region of interest" description="Disordered" evidence="4">
    <location>
        <begin position="362"/>
        <end position="385"/>
    </location>
</feature>
<evidence type="ECO:0000256" key="4">
    <source>
        <dbReference type="SAM" id="MobiDB-lite"/>
    </source>
</evidence>
<keyword evidence="2" id="KW-0808">Transferase</keyword>
<keyword evidence="7" id="KW-1185">Reference proteome</keyword>
<dbReference type="InterPro" id="IPR046341">
    <property type="entry name" value="SET_dom_sf"/>
</dbReference>
<proteinExistence type="predicted"/>
<keyword evidence="3" id="KW-0949">S-adenosyl-L-methionine</keyword>
<dbReference type="EMBL" id="JBFDAA010000013">
    <property type="protein sequence ID" value="KAL1123009.1"/>
    <property type="molecule type" value="Genomic_DNA"/>
</dbReference>
<dbReference type="AlphaFoldDB" id="A0ABD0Y7K3"/>
<dbReference type="PROSITE" id="PS50280">
    <property type="entry name" value="SET"/>
    <property type="match status" value="1"/>
</dbReference>
<dbReference type="Gene3D" id="2.170.270.10">
    <property type="entry name" value="SET domain"/>
    <property type="match status" value="2"/>
</dbReference>
<evidence type="ECO:0000313" key="6">
    <source>
        <dbReference type="EMBL" id="KAL1123009.1"/>
    </source>
</evidence>
<reference evidence="6 7" key="1">
    <citation type="submission" date="2024-07" db="EMBL/GenBank/DDBJ databases">
        <title>Chromosome-level genome assembly of the water stick insect Ranatra chinensis (Heteroptera: Nepidae).</title>
        <authorList>
            <person name="Liu X."/>
        </authorList>
    </citation>
    <scope>NUCLEOTIDE SEQUENCE [LARGE SCALE GENOMIC DNA]</scope>
    <source>
        <strain evidence="6">Cailab_2021Rc</strain>
        <tissue evidence="6">Muscle</tissue>
    </source>
</reference>
<organism evidence="6 7">
    <name type="scientific">Ranatra chinensis</name>
    <dbReference type="NCBI Taxonomy" id="642074"/>
    <lineage>
        <taxon>Eukaryota</taxon>
        <taxon>Metazoa</taxon>
        <taxon>Ecdysozoa</taxon>
        <taxon>Arthropoda</taxon>
        <taxon>Hexapoda</taxon>
        <taxon>Insecta</taxon>
        <taxon>Pterygota</taxon>
        <taxon>Neoptera</taxon>
        <taxon>Paraneoptera</taxon>
        <taxon>Hemiptera</taxon>
        <taxon>Heteroptera</taxon>
        <taxon>Panheteroptera</taxon>
        <taxon>Nepomorpha</taxon>
        <taxon>Nepidae</taxon>
        <taxon>Ranatrinae</taxon>
        <taxon>Ranatra</taxon>
    </lineage>
</organism>
<evidence type="ECO:0000256" key="3">
    <source>
        <dbReference type="ARBA" id="ARBA00022691"/>
    </source>
</evidence>
<dbReference type="GO" id="GO:0008170">
    <property type="term" value="F:N-methyltransferase activity"/>
    <property type="evidence" value="ECO:0007669"/>
    <property type="project" value="UniProtKB-ARBA"/>
</dbReference>
<dbReference type="GO" id="GO:0008757">
    <property type="term" value="F:S-adenosylmethionine-dependent methyltransferase activity"/>
    <property type="evidence" value="ECO:0007669"/>
    <property type="project" value="UniProtKB-ARBA"/>
</dbReference>
<dbReference type="Pfam" id="PF00856">
    <property type="entry name" value="SET"/>
    <property type="match status" value="1"/>
</dbReference>
<sequence length="385" mass="43263">MDKGYEVRNLGQPKGVGLFATKTFEENDVIFEEKPIVSCQFAWNETYEYSACHHCLRPLESTEENLRRLTGNRALVLPLPDLCPTNKRTHVICDDCQVKFCCEECKNDSIRLYHRMLCEKFNPGVCQLKNAWMGMHYPPETATAMLIARLIAMVEQSDDKERMLASFLEFDHKLTEPEGLVVAKLLGQEGARNLGVLSEVIPSVFPAATHTKGLLTMDGLKTLFTLVGKNGQGIGTSVFAEWVKKVDEGDPETQASVEGFIASAYQAMEERVGSFLNCEGSGLYALQRCVNHDCDPSADVTFPHSDYTLALVARRKIAPGEEITTSYLDDCIMDRSRHTRNKALKEFYLFECKCNKCLEQADEPDVTSDDDDMISDLEEEEDSFS</sequence>
<evidence type="ECO:0000313" key="7">
    <source>
        <dbReference type="Proteomes" id="UP001558652"/>
    </source>
</evidence>
<dbReference type="PANTHER" id="PTHR46402:SF2">
    <property type="entry name" value="HISTONE-LYSINE N-TRIMETHYLTRANSFERASE SMYD5"/>
    <property type="match status" value="1"/>
</dbReference>
<dbReference type="SUPFAM" id="SSF82199">
    <property type="entry name" value="SET domain"/>
    <property type="match status" value="1"/>
</dbReference>
<dbReference type="Gene3D" id="6.10.140.2220">
    <property type="match status" value="1"/>
</dbReference>
<accession>A0ABD0Y7K3</accession>
<gene>
    <name evidence="6" type="ORF">AAG570_003333</name>
</gene>
<dbReference type="PANTHER" id="PTHR46402">
    <property type="entry name" value="SET AND MYND DOMAIN-CONTAINING PROTEIN 5"/>
    <property type="match status" value="1"/>
</dbReference>
<evidence type="ECO:0000259" key="5">
    <source>
        <dbReference type="PROSITE" id="PS50280"/>
    </source>
</evidence>
<dbReference type="Gene3D" id="1.10.220.160">
    <property type="match status" value="1"/>
</dbReference>
<name>A0ABD0Y7K3_9HEMI</name>
<feature type="domain" description="SET" evidence="5">
    <location>
        <begin position="3"/>
        <end position="328"/>
    </location>
</feature>
<dbReference type="Proteomes" id="UP001558652">
    <property type="component" value="Unassembled WGS sequence"/>
</dbReference>
<comment type="caution">
    <text evidence="6">The sequence shown here is derived from an EMBL/GenBank/DDBJ whole genome shotgun (WGS) entry which is preliminary data.</text>
</comment>
<dbReference type="GO" id="GO:0032259">
    <property type="term" value="P:methylation"/>
    <property type="evidence" value="ECO:0007669"/>
    <property type="project" value="UniProtKB-KW"/>
</dbReference>
<keyword evidence="1" id="KW-0489">Methyltransferase</keyword>
<evidence type="ECO:0000256" key="1">
    <source>
        <dbReference type="ARBA" id="ARBA00022603"/>
    </source>
</evidence>
<dbReference type="InterPro" id="IPR001214">
    <property type="entry name" value="SET_dom"/>
</dbReference>